<evidence type="ECO:0000256" key="1">
    <source>
        <dbReference type="SAM" id="MobiDB-lite"/>
    </source>
</evidence>
<name>A0A6A5Z4N2_9PLEO</name>
<evidence type="ECO:0000313" key="2">
    <source>
        <dbReference type="EMBL" id="KAF2113857.1"/>
    </source>
</evidence>
<dbReference type="AlphaFoldDB" id="A0A6A5Z4N2"/>
<dbReference type="EMBL" id="ML977327">
    <property type="protein sequence ID" value="KAF2113857.1"/>
    <property type="molecule type" value="Genomic_DNA"/>
</dbReference>
<reference evidence="2" key="1">
    <citation type="journal article" date="2020" name="Stud. Mycol.">
        <title>101 Dothideomycetes genomes: a test case for predicting lifestyles and emergence of pathogens.</title>
        <authorList>
            <person name="Haridas S."/>
            <person name="Albert R."/>
            <person name="Binder M."/>
            <person name="Bloem J."/>
            <person name="Labutti K."/>
            <person name="Salamov A."/>
            <person name="Andreopoulos B."/>
            <person name="Baker S."/>
            <person name="Barry K."/>
            <person name="Bills G."/>
            <person name="Bluhm B."/>
            <person name="Cannon C."/>
            <person name="Castanera R."/>
            <person name="Culley D."/>
            <person name="Daum C."/>
            <person name="Ezra D."/>
            <person name="Gonzalez J."/>
            <person name="Henrissat B."/>
            <person name="Kuo A."/>
            <person name="Liang C."/>
            <person name="Lipzen A."/>
            <person name="Lutzoni F."/>
            <person name="Magnuson J."/>
            <person name="Mondo S."/>
            <person name="Nolan M."/>
            <person name="Ohm R."/>
            <person name="Pangilinan J."/>
            <person name="Park H.-J."/>
            <person name="Ramirez L."/>
            <person name="Alfaro M."/>
            <person name="Sun H."/>
            <person name="Tritt A."/>
            <person name="Yoshinaga Y."/>
            <person name="Zwiers L.-H."/>
            <person name="Turgeon B."/>
            <person name="Goodwin S."/>
            <person name="Spatafora J."/>
            <person name="Crous P."/>
            <person name="Grigoriev I."/>
        </authorList>
    </citation>
    <scope>NUCLEOTIDE SEQUENCE</scope>
    <source>
        <strain evidence="2">CBS 627.86</strain>
    </source>
</reference>
<proteinExistence type="predicted"/>
<protein>
    <submittedName>
        <fullName evidence="2">Uncharacterized protein</fullName>
    </submittedName>
</protein>
<evidence type="ECO:0000313" key="3">
    <source>
        <dbReference type="Proteomes" id="UP000799770"/>
    </source>
</evidence>
<keyword evidence="3" id="KW-1185">Reference proteome</keyword>
<accession>A0A6A5Z4N2</accession>
<gene>
    <name evidence="2" type="ORF">BDV96DRAFT_601322</name>
</gene>
<feature type="region of interest" description="Disordered" evidence="1">
    <location>
        <begin position="93"/>
        <end position="117"/>
    </location>
</feature>
<organism evidence="2 3">
    <name type="scientific">Lophiotrema nucula</name>
    <dbReference type="NCBI Taxonomy" id="690887"/>
    <lineage>
        <taxon>Eukaryota</taxon>
        <taxon>Fungi</taxon>
        <taxon>Dikarya</taxon>
        <taxon>Ascomycota</taxon>
        <taxon>Pezizomycotina</taxon>
        <taxon>Dothideomycetes</taxon>
        <taxon>Pleosporomycetidae</taxon>
        <taxon>Pleosporales</taxon>
        <taxon>Lophiotremataceae</taxon>
        <taxon>Lophiotrema</taxon>
    </lineage>
</organism>
<dbReference type="Proteomes" id="UP000799770">
    <property type="component" value="Unassembled WGS sequence"/>
</dbReference>
<sequence length="289" mass="32944">MRTVVLSKPFIRTRTYALMLKWYNKRIVRRIHSMYQLYRLSGHHSTTLITTWSEGHCPITTWTLRGAVSQVLCISSLVTLLLAPGIKRILPSQPQTASHNASPTHTQYHPSSLPSTSRPAPTLLQHIPVFANTMPEPEDITHLLTSVNPPPSTTRSRIIHNRIYTKLSKRITILLAAMQDLDSWHIEPSDWAALREYHTTCTHLSELFDDFKLANEAAGLKLNEILTGRVNKNAKYGLNDEWIVVEGYDAGETGRKANARVRQRTENEDGFVVIDVLAQPRMDPPRRRW</sequence>